<sequence length="234" mass="24377">MTRLRLRNQRRVFALRCAEVLIGAGIVASAATGLAHVVGPNGLGVAQFEPSWPFVGSSAYPMAVEATFDDDAGVDVTHAPVTVNTSDGTRDAATGGGGLEIFGPFTGRVSYMNPSLPERWAWVAWQAALPILTAVSLIVVLRLVRSVRVGSPFTASNAVRLRALALLVGGGGSLVSLVGALVPNWLLGTSGAAEIVHLRGYVSLVPLVAGVLIAILAEVWQTGIEMNRDLDGTV</sequence>
<gene>
    <name evidence="2" type="ORF">SAMN04488035_1125</name>
</gene>
<evidence type="ECO:0008006" key="4">
    <source>
        <dbReference type="Google" id="ProtNLM"/>
    </source>
</evidence>
<protein>
    <recommendedName>
        <fullName evidence="4">DUF2975 domain-containing protein</fullName>
    </recommendedName>
</protein>
<feature type="transmembrane region" description="Helical" evidence="1">
    <location>
        <begin position="120"/>
        <end position="144"/>
    </location>
</feature>
<dbReference type="Proteomes" id="UP000198520">
    <property type="component" value="Unassembled WGS sequence"/>
</dbReference>
<keyword evidence="3" id="KW-1185">Reference proteome</keyword>
<proteinExistence type="predicted"/>
<dbReference type="EMBL" id="FONZ01000002">
    <property type="protein sequence ID" value="SFF00300.1"/>
    <property type="molecule type" value="Genomic_DNA"/>
</dbReference>
<evidence type="ECO:0000256" key="1">
    <source>
        <dbReference type="SAM" id="Phobius"/>
    </source>
</evidence>
<feature type="transmembrane region" description="Helical" evidence="1">
    <location>
        <begin position="198"/>
        <end position="220"/>
    </location>
</feature>
<reference evidence="3" key="1">
    <citation type="submission" date="2016-10" db="EMBL/GenBank/DDBJ databases">
        <authorList>
            <person name="Varghese N."/>
            <person name="Submissions S."/>
        </authorList>
    </citation>
    <scope>NUCLEOTIDE SEQUENCE [LARGE SCALE GENOMIC DNA]</scope>
    <source>
        <strain evidence="3">DSM 19083</strain>
    </source>
</reference>
<evidence type="ECO:0000313" key="2">
    <source>
        <dbReference type="EMBL" id="SFF00300.1"/>
    </source>
</evidence>
<keyword evidence="1" id="KW-0472">Membrane</keyword>
<dbReference type="STRING" id="285351.SAMN04488035_1125"/>
<evidence type="ECO:0000313" key="3">
    <source>
        <dbReference type="Proteomes" id="UP000198520"/>
    </source>
</evidence>
<feature type="transmembrane region" description="Helical" evidence="1">
    <location>
        <begin position="164"/>
        <end position="186"/>
    </location>
</feature>
<accession>A0A1I2F6Z6</accession>
<dbReference type="OrthoDB" id="376805at85006"/>
<dbReference type="Pfam" id="PF11188">
    <property type="entry name" value="DUF2975"/>
    <property type="match status" value="1"/>
</dbReference>
<keyword evidence="1" id="KW-0812">Transmembrane</keyword>
<name>A0A1I2F6Z6_9MICO</name>
<dbReference type="InterPro" id="IPR021354">
    <property type="entry name" value="DUF2975"/>
</dbReference>
<keyword evidence="1" id="KW-1133">Transmembrane helix</keyword>
<dbReference type="RefSeq" id="WP_093376014.1">
    <property type="nucleotide sequence ID" value="NZ_BNAN01000002.1"/>
</dbReference>
<organism evidence="2 3">
    <name type="scientific">Flavimobilis marinus</name>
    <dbReference type="NCBI Taxonomy" id="285351"/>
    <lineage>
        <taxon>Bacteria</taxon>
        <taxon>Bacillati</taxon>
        <taxon>Actinomycetota</taxon>
        <taxon>Actinomycetes</taxon>
        <taxon>Micrococcales</taxon>
        <taxon>Jonesiaceae</taxon>
        <taxon>Flavimobilis</taxon>
    </lineage>
</organism>
<dbReference type="AlphaFoldDB" id="A0A1I2F6Z6"/>
<feature type="transmembrane region" description="Helical" evidence="1">
    <location>
        <begin position="12"/>
        <end position="35"/>
    </location>
</feature>